<evidence type="ECO:0000256" key="2">
    <source>
        <dbReference type="ARBA" id="ARBA00023026"/>
    </source>
</evidence>
<evidence type="ECO:0000313" key="6">
    <source>
        <dbReference type="Proteomes" id="UP001500804"/>
    </source>
</evidence>
<feature type="region of interest" description="Disordered" evidence="3">
    <location>
        <begin position="27"/>
        <end position="54"/>
    </location>
</feature>
<feature type="compositionally biased region" description="Pro residues" evidence="3">
    <location>
        <begin position="35"/>
        <end position="45"/>
    </location>
</feature>
<dbReference type="Proteomes" id="UP001500804">
    <property type="component" value="Unassembled WGS sequence"/>
</dbReference>
<dbReference type="PANTHER" id="PTHR31956">
    <property type="entry name" value="NON-SPECIFIC PHOSPHOLIPASE C4-RELATED"/>
    <property type="match status" value="1"/>
</dbReference>
<protein>
    <submittedName>
        <fullName evidence="5">Alkaline phosphatase family protein</fullName>
    </submittedName>
</protein>
<dbReference type="InterPro" id="IPR007312">
    <property type="entry name" value="Phosphoesterase"/>
</dbReference>
<dbReference type="Gene3D" id="3.40.720.10">
    <property type="entry name" value="Alkaline Phosphatase, subunit A"/>
    <property type="match status" value="1"/>
</dbReference>
<evidence type="ECO:0000256" key="3">
    <source>
        <dbReference type="SAM" id="MobiDB-lite"/>
    </source>
</evidence>
<dbReference type="PANTHER" id="PTHR31956:SF1">
    <property type="entry name" value="NON-SPECIFIC PHOSPHOLIPASE C1"/>
    <property type="match status" value="1"/>
</dbReference>
<dbReference type="PROSITE" id="PS51257">
    <property type="entry name" value="PROKAR_LIPOPROTEIN"/>
    <property type="match status" value="1"/>
</dbReference>
<gene>
    <name evidence="5" type="ORF">GCM10023320_12650</name>
</gene>
<keyword evidence="1" id="KW-0378">Hydrolase</keyword>
<keyword evidence="2" id="KW-0843">Virulence</keyword>
<feature type="signal peptide" evidence="4">
    <location>
        <begin position="1"/>
        <end position="26"/>
    </location>
</feature>
<comment type="caution">
    <text evidence="5">The sequence shown here is derived from an EMBL/GenBank/DDBJ whole genome shotgun (WGS) entry which is preliminary data.</text>
</comment>
<evidence type="ECO:0000256" key="1">
    <source>
        <dbReference type="ARBA" id="ARBA00022801"/>
    </source>
</evidence>
<evidence type="ECO:0000256" key="4">
    <source>
        <dbReference type="SAM" id="SignalP"/>
    </source>
</evidence>
<name>A0ABP9NJI7_9PSEU</name>
<dbReference type="RefSeq" id="WP_345603841.1">
    <property type="nucleotide sequence ID" value="NZ_BAABJO010000004.1"/>
</dbReference>
<keyword evidence="6" id="KW-1185">Reference proteome</keyword>
<organism evidence="5 6">
    <name type="scientific">Pseudonocardia adelaidensis</name>
    <dbReference type="NCBI Taxonomy" id="648754"/>
    <lineage>
        <taxon>Bacteria</taxon>
        <taxon>Bacillati</taxon>
        <taxon>Actinomycetota</taxon>
        <taxon>Actinomycetes</taxon>
        <taxon>Pseudonocardiales</taxon>
        <taxon>Pseudonocardiaceae</taxon>
        <taxon>Pseudonocardia</taxon>
    </lineage>
</organism>
<dbReference type="EMBL" id="BAABJO010000004">
    <property type="protein sequence ID" value="GAA5114827.1"/>
    <property type="molecule type" value="Genomic_DNA"/>
</dbReference>
<dbReference type="InterPro" id="IPR017850">
    <property type="entry name" value="Alkaline_phosphatase_core_sf"/>
</dbReference>
<keyword evidence="4" id="KW-0732">Signal</keyword>
<sequence length="306" mass="32350">MGRIRQIATALASASCAALLTACMTAATSSGSPHPSEPVPAPSPTPGAAATAGAVPRPDHVVIVVLENEEQGEVMDEAPFLASLAAAGTSLTDMHAETHPSQPNYLALFSGDTQGVSDDDCPRSFPGPSLGGELLAAGLTFAAYSEDLPEAGFTGCRHEGYARKHAPWANFTDVPEQLHQPLTAMPTDFARLPTVSFVIPNLCHDMHDCPVAQGDAWMREHLGDYATWARTHNSLLLVTFDESESHGDPNNHIATIAVGQGVTQGPDPEHADHYSLLRTLQELYALPPLGHSADAAPLTFLRRRAG</sequence>
<accession>A0ABP9NJI7</accession>
<evidence type="ECO:0000313" key="5">
    <source>
        <dbReference type="EMBL" id="GAA5114827.1"/>
    </source>
</evidence>
<dbReference type="Pfam" id="PF04185">
    <property type="entry name" value="Phosphoesterase"/>
    <property type="match status" value="1"/>
</dbReference>
<dbReference type="SUPFAM" id="SSF53649">
    <property type="entry name" value="Alkaline phosphatase-like"/>
    <property type="match status" value="1"/>
</dbReference>
<proteinExistence type="predicted"/>
<feature type="chain" id="PRO_5045276504" evidence="4">
    <location>
        <begin position="27"/>
        <end position="306"/>
    </location>
</feature>
<reference evidence="6" key="1">
    <citation type="journal article" date="2019" name="Int. J. Syst. Evol. Microbiol.">
        <title>The Global Catalogue of Microorganisms (GCM) 10K type strain sequencing project: providing services to taxonomists for standard genome sequencing and annotation.</title>
        <authorList>
            <consortium name="The Broad Institute Genomics Platform"/>
            <consortium name="The Broad Institute Genome Sequencing Center for Infectious Disease"/>
            <person name="Wu L."/>
            <person name="Ma J."/>
        </authorList>
    </citation>
    <scope>NUCLEOTIDE SEQUENCE [LARGE SCALE GENOMIC DNA]</scope>
    <source>
        <strain evidence="6">JCM 18302</strain>
    </source>
</reference>